<evidence type="ECO:0000256" key="3">
    <source>
        <dbReference type="ARBA" id="ARBA00022989"/>
    </source>
</evidence>
<reference evidence="9" key="3">
    <citation type="submission" date="2025-09" db="UniProtKB">
        <authorList>
            <consortium name="Ensembl"/>
        </authorList>
    </citation>
    <scope>IDENTIFICATION</scope>
</reference>
<sequence length="457" mass="51835">MACRRSSTHQPETTDTDNRQSNGGISQEYMDFLKSREARQRAQSLTSVITDTIEELEESRQKCPTWWYDFAYTFLIWEWCPGWLKFKKIIHLIVMDPFMDLFITICIALNTLFMAMEHYQMTPNFQNMLNIGNKLRVFKLAKSWPTLNKLIKIIGNSVGALGNLTLVLAIIVFIFAVVGMQLFGKKYKENVHKISDDDTLPRWHMIDFFHSFLIVFRVLCGEWIETMWDCMTVVNEHMCIAFYMTILIMGNLVVLNLFLALLLSSFSADNLAWAKDDKETNNLQIAITRIYESISFSTSCSSACLREKKQKKDEEKSLDELHKPLGPNSILNHGNGEVIGVEKTGDKYIVSTKRNDSITSFINNPSVTVTISMAMKEPNTEDFNSASSDVVGCPAIIIDDGQFSCSDASTVDDVPAGKRGISADFELEDDIDPNACFSAGETNTCYNFSFNLNLHFP</sequence>
<evidence type="ECO:0000256" key="1">
    <source>
        <dbReference type="ARBA" id="ARBA00004141"/>
    </source>
</evidence>
<reference evidence="10" key="1">
    <citation type="submission" date="2020-03" db="EMBL/GenBank/DDBJ databases">
        <title>Evolution of repeat sequences and sex chromosomes of tilapia species revealed by chromosome-level genomes.</title>
        <authorList>
            <person name="Xu L."/>
            <person name="Tao W."/>
            <person name="Wang D."/>
            <person name="Zhou Q."/>
        </authorList>
    </citation>
    <scope>NUCLEOTIDE SEQUENCE [LARGE SCALE GENOMIC DNA]</scope>
    <source>
        <strain evidence="10">Israel</strain>
    </source>
</reference>
<dbReference type="SUPFAM" id="SSF81324">
    <property type="entry name" value="Voltage-gated potassium channels"/>
    <property type="match status" value="1"/>
</dbReference>
<dbReference type="GO" id="GO:0005248">
    <property type="term" value="F:voltage-gated sodium channel activity"/>
    <property type="evidence" value="ECO:0007669"/>
    <property type="project" value="InterPro"/>
</dbReference>
<dbReference type="Pfam" id="PF06512">
    <property type="entry name" value="Na_trans_assoc"/>
    <property type="match status" value="1"/>
</dbReference>
<dbReference type="PANTHER" id="PTHR10037:SF278">
    <property type="entry name" value="SODIUM CHANNEL PROTEIN TYPE 2 SUBUNIT ALPHA"/>
    <property type="match status" value="1"/>
</dbReference>
<feature type="domain" description="Ion transport" evidence="7">
    <location>
        <begin position="135"/>
        <end position="269"/>
    </location>
</feature>
<evidence type="ECO:0000256" key="5">
    <source>
        <dbReference type="SAM" id="MobiDB-lite"/>
    </source>
</evidence>
<evidence type="ECO:0000256" key="2">
    <source>
        <dbReference type="ARBA" id="ARBA00022692"/>
    </source>
</evidence>
<dbReference type="GO" id="GO:0019228">
    <property type="term" value="P:neuronal action potential"/>
    <property type="evidence" value="ECO:0007669"/>
    <property type="project" value="TreeGrafter"/>
</dbReference>
<evidence type="ECO:0000313" key="9">
    <source>
        <dbReference type="Ensembl" id="ENSOABP00000067838.1"/>
    </source>
</evidence>
<evidence type="ECO:0000259" key="7">
    <source>
        <dbReference type="Pfam" id="PF00520"/>
    </source>
</evidence>
<evidence type="ECO:0000259" key="8">
    <source>
        <dbReference type="Pfam" id="PF06512"/>
    </source>
</evidence>
<organism evidence="9 10">
    <name type="scientific">Oreochromis aureus</name>
    <name type="common">Israeli tilapia</name>
    <name type="synonym">Chromis aureus</name>
    <dbReference type="NCBI Taxonomy" id="47969"/>
    <lineage>
        <taxon>Eukaryota</taxon>
        <taxon>Metazoa</taxon>
        <taxon>Chordata</taxon>
        <taxon>Craniata</taxon>
        <taxon>Vertebrata</taxon>
        <taxon>Euteleostomi</taxon>
        <taxon>Actinopterygii</taxon>
        <taxon>Neopterygii</taxon>
        <taxon>Teleostei</taxon>
        <taxon>Neoteleostei</taxon>
        <taxon>Acanthomorphata</taxon>
        <taxon>Ovalentaria</taxon>
        <taxon>Cichlomorphae</taxon>
        <taxon>Cichliformes</taxon>
        <taxon>Cichlidae</taxon>
        <taxon>African cichlids</taxon>
        <taxon>Pseudocrenilabrinae</taxon>
        <taxon>Oreochromini</taxon>
        <taxon>Oreochromis</taxon>
    </lineage>
</organism>
<dbReference type="InterPro" id="IPR043203">
    <property type="entry name" value="VGCC_Ca_Na"/>
</dbReference>
<feature type="transmembrane region" description="Helical" evidence="6">
    <location>
        <begin position="205"/>
        <end position="224"/>
    </location>
</feature>
<name>A0AAZ1XJP5_OREAU</name>
<keyword evidence="10" id="KW-1185">Reference proteome</keyword>
<evidence type="ECO:0000256" key="6">
    <source>
        <dbReference type="SAM" id="Phobius"/>
    </source>
</evidence>
<feature type="transmembrane region" description="Helical" evidence="6">
    <location>
        <begin position="240"/>
        <end position="263"/>
    </location>
</feature>
<feature type="region of interest" description="Disordered" evidence="5">
    <location>
        <begin position="1"/>
        <end position="24"/>
    </location>
</feature>
<proteinExistence type="predicted"/>
<dbReference type="PANTHER" id="PTHR10037">
    <property type="entry name" value="VOLTAGE-GATED CATION CHANNEL CALCIUM AND SODIUM"/>
    <property type="match status" value="1"/>
</dbReference>
<dbReference type="Ensembl" id="ENSOABT00000068488.1">
    <property type="protein sequence ID" value="ENSOABP00000067838.1"/>
    <property type="gene ID" value="ENSOABG00000020676.2"/>
</dbReference>
<dbReference type="InterPro" id="IPR005821">
    <property type="entry name" value="Ion_trans_dom"/>
</dbReference>
<dbReference type="Pfam" id="PF00520">
    <property type="entry name" value="Ion_trans"/>
    <property type="match status" value="1"/>
</dbReference>
<reference evidence="9" key="2">
    <citation type="submission" date="2025-08" db="UniProtKB">
        <authorList>
            <consortium name="Ensembl"/>
        </authorList>
    </citation>
    <scope>IDENTIFICATION</scope>
</reference>
<keyword evidence="3 6" id="KW-1133">Transmembrane helix</keyword>
<dbReference type="InterPro" id="IPR010526">
    <property type="entry name" value="Na_trans_assoc_dom"/>
</dbReference>
<feature type="compositionally biased region" description="Polar residues" evidence="5">
    <location>
        <begin position="8"/>
        <end position="24"/>
    </location>
</feature>
<evidence type="ECO:0008006" key="11">
    <source>
        <dbReference type="Google" id="ProtNLM"/>
    </source>
</evidence>
<evidence type="ECO:0000313" key="10">
    <source>
        <dbReference type="Proteomes" id="UP000472276"/>
    </source>
</evidence>
<dbReference type="Proteomes" id="UP000472276">
    <property type="component" value="Unassembled WGS sequence"/>
</dbReference>
<keyword evidence="2 6" id="KW-0812">Transmembrane</keyword>
<accession>A0AAZ1XJP5</accession>
<dbReference type="AlphaFoldDB" id="A0AAZ1XJP5"/>
<dbReference type="Gene3D" id="1.10.287.70">
    <property type="match status" value="1"/>
</dbReference>
<feature type="transmembrane region" description="Helical" evidence="6">
    <location>
        <begin position="98"/>
        <end position="116"/>
    </location>
</feature>
<dbReference type="GO" id="GO:0086010">
    <property type="term" value="P:membrane depolarization during action potential"/>
    <property type="evidence" value="ECO:0007669"/>
    <property type="project" value="TreeGrafter"/>
</dbReference>
<dbReference type="FunFam" id="1.10.287.70:FF:000049">
    <property type="entry name" value="Voltage-dependent sodium channel 2"/>
    <property type="match status" value="1"/>
</dbReference>
<evidence type="ECO:0000256" key="4">
    <source>
        <dbReference type="ARBA" id="ARBA00023136"/>
    </source>
</evidence>
<feature type="domain" description="Sodium ion transport-associated" evidence="8">
    <location>
        <begin position="277"/>
        <end position="443"/>
    </location>
</feature>
<dbReference type="GO" id="GO:0001518">
    <property type="term" value="C:voltage-gated sodium channel complex"/>
    <property type="evidence" value="ECO:0007669"/>
    <property type="project" value="InterPro"/>
</dbReference>
<protein>
    <recommendedName>
        <fullName evidence="11">Ion transport domain-containing protein</fullName>
    </recommendedName>
</protein>
<comment type="subcellular location">
    <subcellularLocation>
        <location evidence="1">Membrane</location>
        <topology evidence="1">Multi-pass membrane protein</topology>
    </subcellularLocation>
</comment>
<keyword evidence="4 6" id="KW-0472">Membrane</keyword>
<feature type="transmembrane region" description="Helical" evidence="6">
    <location>
        <begin position="164"/>
        <end position="184"/>
    </location>
</feature>